<proteinExistence type="predicted"/>
<feature type="chain" id="PRO_5010984633" evidence="3">
    <location>
        <begin position="21"/>
        <end position="804"/>
    </location>
</feature>
<dbReference type="EMBL" id="CP021235">
    <property type="protein sequence ID" value="ARS34137.1"/>
    <property type="molecule type" value="Genomic_DNA"/>
</dbReference>
<dbReference type="InterPro" id="IPR013783">
    <property type="entry name" value="Ig-like_fold"/>
</dbReference>
<gene>
    <name evidence="5" type="ORF">CA264_01030</name>
</gene>
<dbReference type="InterPro" id="IPR026444">
    <property type="entry name" value="Secre_tail"/>
</dbReference>
<dbReference type="Pfam" id="PF18962">
    <property type="entry name" value="Por_Secre_tail"/>
    <property type="match status" value="1"/>
</dbReference>
<dbReference type="InterPro" id="IPR026919">
    <property type="entry name" value="ADGRV1"/>
</dbReference>
<name>A0A1X9YMR0_9BACT</name>
<feature type="signal peptide" evidence="3">
    <location>
        <begin position="1"/>
        <end position="20"/>
    </location>
</feature>
<dbReference type="PROSITE" id="PS50853">
    <property type="entry name" value="FN3"/>
    <property type="match status" value="1"/>
</dbReference>
<dbReference type="RefSeq" id="WP_025603965.1">
    <property type="nucleotide sequence ID" value="NZ_CP021235.1"/>
</dbReference>
<dbReference type="InterPro" id="IPR013320">
    <property type="entry name" value="ConA-like_dom_sf"/>
</dbReference>
<keyword evidence="1 3" id="KW-0732">Signal</keyword>
<dbReference type="PANTHER" id="PTHR46682">
    <property type="entry name" value="ADHESION G-PROTEIN COUPLED RECEPTOR V1"/>
    <property type="match status" value="1"/>
</dbReference>
<keyword evidence="6" id="KW-1185">Reference proteome</keyword>
<dbReference type="NCBIfam" id="TIGR04183">
    <property type="entry name" value="Por_Secre_tail"/>
    <property type="match status" value="1"/>
</dbReference>
<dbReference type="STRING" id="709015.GCA_000472485_00206"/>
<dbReference type="SMART" id="SM00560">
    <property type="entry name" value="LamGL"/>
    <property type="match status" value="1"/>
</dbReference>
<evidence type="ECO:0000256" key="3">
    <source>
        <dbReference type="SAM" id="SignalP"/>
    </source>
</evidence>
<dbReference type="KEGG" id="pact:CA264_01030"/>
<dbReference type="Gene3D" id="2.60.120.200">
    <property type="match status" value="1"/>
</dbReference>
<dbReference type="Proteomes" id="UP000266292">
    <property type="component" value="Chromosome"/>
</dbReference>
<feature type="domain" description="Fibronectin type-III" evidence="4">
    <location>
        <begin position="388"/>
        <end position="483"/>
    </location>
</feature>
<evidence type="ECO:0000313" key="5">
    <source>
        <dbReference type="EMBL" id="ARS34137.1"/>
    </source>
</evidence>
<dbReference type="AlphaFoldDB" id="A0A1X9YMR0"/>
<dbReference type="GO" id="GO:0004930">
    <property type="term" value="F:G protein-coupled receptor activity"/>
    <property type="evidence" value="ECO:0007669"/>
    <property type="project" value="InterPro"/>
</dbReference>
<sequence length="804" mass="86657">MKKLNLLLCFTFLLSFSVAAQFGAVTPLNEHTIDVGAGTQDKSQSKLFMHDGLHWAAFADAEGTHLWRLDGNSWTHVIRLTTKRGRADCKVVGNTVHILVFQNKTSQLVSVEYDAATKTYKPWTQRSSAVTFSFNEEVQTATIDTDENGRMWIAYVRGTDVQVQWSDTPYGTWSSPITIASGVRSDDEAAVIAMPGKVGVLWSNQNTMRWGFKTHATGAAPSSWSADEVPASQSAENFKGGMADDHMNMKVSSDGTLYCAIKTSYNDENHPLIALLVRRPTGSWDDLHSVSSTGTTPIVVINEKANKLRVIYPSKTYGGDILYNESPMSAISFGPKLVLMQGAAYRDPTSSKQNMNTTGVVLATDATAGIVDGVMVSDNNVTPPPPALPATPTLASPQNAATSVALAPTLTWNAAQGATTYQLQVATSADFANNVVNESNLTATSRQVSGLSNLTTYYWRVRASNTAGNSAWSDTWAFTTLEQQSPPPPTGVTLVGHWKMDEGGGTTLFDASGYANDAVLQNTSMVEWVPGVYGLALELPGRWYRFAVAPHSPSLDITAAITIAAWIKPAVVKGRMVLSKVDPDGYQLGVSGNGKVEFMFNSTTAGTTYRLYSKTSYPADGQTWMHIAATYDGKTARIYINGVEDNAATYPAAPAIGSNTSSLVIGALRDANRWTGAMDDVRLYKGALSAAEVATLSNGGTATEPEKEEEVKDGPWKANSRVVVYPNPFNSKADINFSVRKDTPYTLTLFDGRGKQISVLSEGTAKAGEVYTAEIDGTNMSKGLYFLRLITAKGTSVTKIMFDE</sequence>
<protein>
    <submittedName>
        <fullName evidence="5">T9SS C-terminal target domain-containing protein</fullName>
    </submittedName>
</protein>
<dbReference type="OrthoDB" id="1121506at2"/>
<keyword evidence="2" id="KW-1015">Disulfide bond</keyword>
<organism evidence="5 6">
    <name type="scientific">Pontibacter actiniarum</name>
    <dbReference type="NCBI Taxonomy" id="323450"/>
    <lineage>
        <taxon>Bacteria</taxon>
        <taxon>Pseudomonadati</taxon>
        <taxon>Bacteroidota</taxon>
        <taxon>Cytophagia</taxon>
        <taxon>Cytophagales</taxon>
        <taxon>Hymenobacteraceae</taxon>
        <taxon>Pontibacter</taxon>
    </lineage>
</organism>
<dbReference type="GO" id="GO:0001965">
    <property type="term" value="F:G-protein alpha-subunit binding"/>
    <property type="evidence" value="ECO:0007669"/>
    <property type="project" value="TreeGrafter"/>
</dbReference>
<reference evidence="6" key="1">
    <citation type="submission" date="2017-05" db="EMBL/GenBank/DDBJ databases">
        <authorList>
            <person name="Ray J."/>
            <person name="Price M."/>
            <person name="Deutschbauer A."/>
        </authorList>
    </citation>
    <scope>NUCLEOTIDE SEQUENCE [LARGE SCALE GENOMIC DNA]</scope>
    <source>
        <strain evidence="6">DSM 19842</strain>
    </source>
</reference>
<evidence type="ECO:0000256" key="2">
    <source>
        <dbReference type="ARBA" id="ARBA00023157"/>
    </source>
</evidence>
<dbReference type="GO" id="GO:0004553">
    <property type="term" value="F:hydrolase activity, hydrolyzing O-glycosyl compounds"/>
    <property type="evidence" value="ECO:0007669"/>
    <property type="project" value="UniProtKB-ARBA"/>
</dbReference>
<dbReference type="InterPro" id="IPR003961">
    <property type="entry name" value="FN3_dom"/>
</dbReference>
<dbReference type="SUPFAM" id="SSF49265">
    <property type="entry name" value="Fibronectin type III"/>
    <property type="match status" value="1"/>
</dbReference>
<dbReference type="GO" id="GO:0010855">
    <property type="term" value="F:adenylate cyclase inhibitor activity"/>
    <property type="evidence" value="ECO:0007669"/>
    <property type="project" value="TreeGrafter"/>
</dbReference>
<dbReference type="PANTHER" id="PTHR46682:SF1">
    <property type="entry name" value="ADHESION G-PROTEIN COUPLED RECEPTOR V1"/>
    <property type="match status" value="1"/>
</dbReference>
<dbReference type="GO" id="GO:0005737">
    <property type="term" value="C:cytoplasm"/>
    <property type="evidence" value="ECO:0007669"/>
    <property type="project" value="TreeGrafter"/>
</dbReference>
<evidence type="ECO:0000256" key="1">
    <source>
        <dbReference type="ARBA" id="ARBA00022729"/>
    </source>
</evidence>
<evidence type="ECO:0000259" key="4">
    <source>
        <dbReference type="PROSITE" id="PS50853"/>
    </source>
</evidence>
<evidence type="ECO:0000313" key="6">
    <source>
        <dbReference type="Proteomes" id="UP000266292"/>
    </source>
</evidence>
<accession>A0A1X9YMR0</accession>
<dbReference type="Gene3D" id="2.60.40.10">
    <property type="entry name" value="Immunoglobulins"/>
    <property type="match status" value="1"/>
</dbReference>
<dbReference type="GO" id="GO:0016020">
    <property type="term" value="C:membrane"/>
    <property type="evidence" value="ECO:0007669"/>
    <property type="project" value="InterPro"/>
</dbReference>
<dbReference type="InterPro" id="IPR006558">
    <property type="entry name" value="LamG-like"/>
</dbReference>
<dbReference type="CDD" id="cd00063">
    <property type="entry name" value="FN3"/>
    <property type="match status" value="1"/>
</dbReference>
<dbReference type="GO" id="GO:0005975">
    <property type="term" value="P:carbohydrate metabolic process"/>
    <property type="evidence" value="ECO:0007669"/>
    <property type="project" value="UniProtKB-ARBA"/>
</dbReference>
<dbReference type="Pfam" id="PF13385">
    <property type="entry name" value="Laminin_G_3"/>
    <property type="match status" value="1"/>
</dbReference>
<dbReference type="GO" id="GO:0071277">
    <property type="term" value="P:cellular response to calcium ion"/>
    <property type="evidence" value="ECO:0007669"/>
    <property type="project" value="TreeGrafter"/>
</dbReference>
<dbReference type="InterPro" id="IPR036116">
    <property type="entry name" value="FN3_sf"/>
</dbReference>
<dbReference type="SUPFAM" id="SSF49899">
    <property type="entry name" value="Concanavalin A-like lectins/glucanases"/>
    <property type="match status" value="1"/>
</dbReference>